<name>A0ABX0WES6_9RHOB</name>
<evidence type="ECO:0000256" key="1">
    <source>
        <dbReference type="SAM" id="MobiDB-lite"/>
    </source>
</evidence>
<keyword evidence="3" id="KW-1185">Reference proteome</keyword>
<comment type="caution">
    <text evidence="2">The sequence shown here is derived from an EMBL/GenBank/DDBJ whole genome shotgun (WGS) entry which is preliminary data.</text>
</comment>
<dbReference type="EMBL" id="QHLQ01000034">
    <property type="protein sequence ID" value="NIZ63289.1"/>
    <property type="molecule type" value="Genomic_DNA"/>
</dbReference>
<accession>A0ABX0WES6</accession>
<evidence type="ECO:0008006" key="4">
    <source>
        <dbReference type="Google" id="ProtNLM"/>
    </source>
</evidence>
<gene>
    <name evidence="2" type="ORF">DL239_20180</name>
</gene>
<feature type="compositionally biased region" description="Basic and acidic residues" evidence="1">
    <location>
        <begin position="75"/>
        <end position="100"/>
    </location>
</feature>
<proteinExistence type="predicted"/>
<feature type="region of interest" description="Disordered" evidence="1">
    <location>
        <begin position="72"/>
        <end position="102"/>
    </location>
</feature>
<evidence type="ECO:0000313" key="2">
    <source>
        <dbReference type="EMBL" id="NIZ63289.1"/>
    </source>
</evidence>
<protein>
    <recommendedName>
        <fullName evidence="4">HK97 gp10 family phage protein</fullName>
    </recommendedName>
</protein>
<dbReference type="RefSeq" id="WP_167685881.1">
    <property type="nucleotide sequence ID" value="NZ_QHLQ01000034.1"/>
</dbReference>
<organism evidence="2 3">
    <name type="scientific">Parasedimentitalea denitrificans</name>
    <dbReference type="NCBI Taxonomy" id="2211118"/>
    <lineage>
        <taxon>Bacteria</taxon>
        <taxon>Pseudomonadati</taxon>
        <taxon>Pseudomonadota</taxon>
        <taxon>Alphaproteobacteria</taxon>
        <taxon>Rhodobacterales</taxon>
        <taxon>Paracoccaceae</taxon>
        <taxon>Parasedimentitalea</taxon>
    </lineage>
</organism>
<sequence length="131" mass="14572">MKIESKKLIRQMRKLPDAQRGHLIKAIAKSTEEGASVTRVLAPDVTGETRDNITTQYRSGGMVGEVVVIDSGAPSDEKDRAYSIEHGRKEGDHGTTEGNHHVHRTRQYLGKRFKGRIRRAINKAAKEVARG</sequence>
<evidence type="ECO:0000313" key="3">
    <source>
        <dbReference type="Proteomes" id="UP001429564"/>
    </source>
</evidence>
<dbReference type="Proteomes" id="UP001429564">
    <property type="component" value="Unassembled WGS sequence"/>
</dbReference>
<reference evidence="2 3" key="1">
    <citation type="submission" date="2018-05" db="EMBL/GenBank/DDBJ databases">
        <authorList>
            <person name="Zhang Y.-J."/>
        </authorList>
    </citation>
    <scope>NUCLEOTIDE SEQUENCE [LARGE SCALE GENOMIC DNA]</scope>
    <source>
        <strain evidence="2 3">CY04</strain>
    </source>
</reference>